<dbReference type="InterPro" id="IPR056594">
    <property type="entry name" value="AT5G49610-like_b-prop"/>
</dbReference>
<reference evidence="4" key="1">
    <citation type="journal article" date="2012" name="Nature">
        <title>A physical, genetic and functional sequence assembly of the barley genome.</title>
        <authorList>
            <consortium name="The International Barley Genome Sequencing Consortium"/>
            <person name="Mayer K.F."/>
            <person name="Waugh R."/>
            <person name="Brown J.W."/>
            <person name="Schulman A."/>
            <person name="Langridge P."/>
            <person name="Platzer M."/>
            <person name="Fincher G.B."/>
            <person name="Muehlbauer G.J."/>
            <person name="Sato K."/>
            <person name="Close T.J."/>
            <person name="Wise R.P."/>
            <person name="Stein N."/>
        </authorList>
    </citation>
    <scope>NUCLEOTIDE SEQUENCE [LARGE SCALE GENOMIC DNA]</scope>
    <source>
        <strain evidence="4">cv. Morex</strain>
    </source>
</reference>
<dbReference type="Proteomes" id="UP000011116">
    <property type="component" value="Chromosome 2H"/>
</dbReference>
<feature type="domain" description="F-box" evidence="1">
    <location>
        <begin position="20"/>
        <end position="58"/>
    </location>
</feature>
<reference evidence="3" key="3">
    <citation type="submission" date="2022-01" db="UniProtKB">
        <authorList>
            <consortium name="EnsemblPlants"/>
        </authorList>
    </citation>
    <scope>IDENTIFICATION</scope>
    <source>
        <strain evidence="3">subsp. vulgare</strain>
    </source>
</reference>
<evidence type="ECO:0000313" key="3">
    <source>
        <dbReference type="EnsemblPlants" id="HORVU.MOREX.r3.2HG0106260.1.CDS1"/>
    </source>
</evidence>
<dbReference type="InterPro" id="IPR036047">
    <property type="entry name" value="F-box-like_dom_sf"/>
</dbReference>
<name>A0A8I6WN73_HORVV</name>
<dbReference type="Gramene" id="HORVU.MOREX.r2.2HG0087100.1">
    <property type="protein sequence ID" value="HORVU.MOREX.r2.2HG0087100.1.CDS.1"/>
    <property type="gene ID" value="HORVU.MOREX.r2.2HG0087100"/>
</dbReference>
<dbReference type="Pfam" id="PF00646">
    <property type="entry name" value="F-box"/>
    <property type="match status" value="1"/>
</dbReference>
<dbReference type="Pfam" id="PF23635">
    <property type="entry name" value="Beta-prop_AT5G49610-like"/>
    <property type="match status" value="1"/>
</dbReference>
<dbReference type="AlphaFoldDB" id="A0A8I6WN73"/>
<evidence type="ECO:0000313" key="4">
    <source>
        <dbReference type="Proteomes" id="UP000011116"/>
    </source>
</evidence>
<accession>A0A8I6WN73</accession>
<protein>
    <recommendedName>
        <fullName evidence="5">F-box domain-containing protein</fullName>
    </recommendedName>
</protein>
<organism evidence="3 4">
    <name type="scientific">Hordeum vulgare subsp. vulgare</name>
    <name type="common">Domesticated barley</name>
    <dbReference type="NCBI Taxonomy" id="112509"/>
    <lineage>
        <taxon>Eukaryota</taxon>
        <taxon>Viridiplantae</taxon>
        <taxon>Streptophyta</taxon>
        <taxon>Embryophyta</taxon>
        <taxon>Tracheophyta</taxon>
        <taxon>Spermatophyta</taxon>
        <taxon>Magnoliopsida</taxon>
        <taxon>Liliopsida</taxon>
        <taxon>Poales</taxon>
        <taxon>Poaceae</taxon>
        <taxon>BOP clade</taxon>
        <taxon>Pooideae</taxon>
        <taxon>Triticodae</taxon>
        <taxon>Triticeae</taxon>
        <taxon>Hordeinae</taxon>
        <taxon>Hordeum</taxon>
    </lineage>
</organism>
<dbReference type="InterPro" id="IPR001810">
    <property type="entry name" value="F-box_dom"/>
</dbReference>
<dbReference type="EnsemblPlants" id="HORVU.MOREX.r3.2HG0106260.1">
    <property type="protein sequence ID" value="HORVU.MOREX.r3.2HG0106260.1.CDS1"/>
    <property type="gene ID" value="HORVU.MOREX.r3.2HG0106260"/>
</dbReference>
<proteinExistence type="predicted"/>
<evidence type="ECO:0000259" key="2">
    <source>
        <dbReference type="Pfam" id="PF23635"/>
    </source>
</evidence>
<sequence>MACRRHSPPSPATVPPLDDDDLLGEILLRLPPQPSTLLRASLVSKRWRGLVKRRRFLRLFRARHGSSPLLGVFPGEADMGYAFFTPSLDPPDRVPPLRFPMPLDFLAFPLVLDCRHGLALLLNRRLSQLLVWDPVTGDKRPVDLPPAFKGRQVMVHNGSVLCAAAAATEGRCNSSPFKVVVLVSGKTHERPFSVSVYSSHTGAWSDVVSAEFQPAAMEHLYTASELYMYVPSTLVGSSLYWLLRGNGDTIVEFDMDSRSLAVIEMPPDLYDHNRSSSFMTMPAQDGGLGLILVNDFYAKLWKRGADRNGVAIWVPGITIQLGELLSLNAEHNRGPLSLLGFAEDNNAFVAGASRIGMRSTILLTSAIKWSFSCSNGGLFGRGSSLIFSQDDYGGLLGWRPRARAKFDATPSAN</sequence>
<evidence type="ECO:0000259" key="1">
    <source>
        <dbReference type="Pfam" id="PF00646"/>
    </source>
</evidence>
<keyword evidence="4" id="KW-1185">Reference proteome</keyword>
<dbReference type="Gene3D" id="1.20.1280.50">
    <property type="match status" value="1"/>
</dbReference>
<reference evidence="3" key="2">
    <citation type="submission" date="2020-10" db="EMBL/GenBank/DDBJ databases">
        <authorList>
            <person name="Scholz U."/>
            <person name="Mascher M."/>
            <person name="Fiebig A."/>
        </authorList>
    </citation>
    <scope>NUCLEOTIDE SEQUENCE [LARGE SCALE GENOMIC DNA]</scope>
    <source>
        <strain evidence="3">cv. Morex</strain>
    </source>
</reference>
<feature type="domain" description="F-box protein AT5G49610-like beta-propeller" evidence="2">
    <location>
        <begin position="111"/>
        <end position="326"/>
    </location>
</feature>
<dbReference type="SUPFAM" id="SSF81383">
    <property type="entry name" value="F-box domain"/>
    <property type="match status" value="1"/>
</dbReference>
<dbReference type="PANTHER" id="PTHR32133">
    <property type="entry name" value="OS07G0120400 PROTEIN"/>
    <property type="match status" value="1"/>
</dbReference>
<dbReference type="PANTHER" id="PTHR32133:SF387">
    <property type="entry name" value="F-BOX DOMAIN-CONTAINING PROTEIN"/>
    <property type="match status" value="1"/>
</dbReference>
<dbReference type="Gramene" id="HORVU.MOREX.r3.2HG0106260.1">
    <property type="protein sequence ID" value="HORVU.MOREX.r3.2HG0106260.1.CDS1"/>
    <property type="gene ID" value="HORVU.MOREX.r3.2HG0106260"/>
</dbReference>
<evidence type="ECO:0008006" key="5">
    <source>
        <dbReference type="Google" id="ProtNLM"/>
    </source>
</evidence>